<protein>
    <submittedName>
        <fullName evidence="1">Uncharacterized protein</fullName>
    </submittedName>
</protein>
<dbReference type="VEuPathDB" id="FungiDB:LCOR_05961.1"/>
<reference evidence="1" key="1">
    <citation type="submission" date="2013-08" db="EMBL/GenBank/DDBJ databases">
        <title>Gene expansion shapes genome architecture in the human pathogen Lichtheimia corymbifera: an evolutionary genomics analysis in the ancient terrestrial Mucorales (Mucoromycotina).</title>
        <authorList>
            <person name="Schwartze V.U."/>
            <person name="Winter S."/>
            <person name="Shelest E."/>
            <person name="Marcet-Houben M."/>
            <person name="Horn F."/>
            <person name="Wehner S."/>
            <person name="Hoffmann K."/>
            <person name="Riege K."/>
            <person name="Sammeth M."/>
            <person name="Nowrousian M."/>
            <person name="Valiante V."/>
            <person name="Linde J."/>
            <person name="Jacobsen I.D."/>
            <person name="Marz M."/>
            <person name="Brakhage A.A."/>
            <person name="Gabaldon T."/>
            <person name="Bocker S."/>
            <person name="Voigt K."/>
        </authorList>
    </citation>
    <scope>NUCLEOTIDE SEQUENCE [LARGE SCALE GENOMIC DNA]</scope>
    <source>
        <strain evidence="1">FSU 9682</strain>
    </source>
</reference>
<organism evidence="1 2">
    <name type="scientific">Lichtheimia corymbifera JMRC:FSU:9682</name>
    <dbReference type="NCBI Taxonomy" id="1263082"/>
    <lineage>
        <taxon>Eukaryota</taxon>
        <taxon>Fungi</taxon>
        <taxon>Fungi incertae sedis</taxon>
        <taxon>Mucoromycota</taxon>
        <taxon>Mucoromycotina</taxon>
        <taxon>Mucoromycetes</taxon>
        <taxon>Mucorales</taxon>
        <taxon>Lichtheimiaceae</taxon>
        <taxon>Lichtheimia</taxon>
    </lineage>
</organism>
<accession>A0A068S0H5</accession>
<dbReference type="EMBL" id="CBTN010000025">
    <property type="protein sequence ID" value="CDH54741.1"/>
    <property type="molecule type" value="Genomic_DNA"/>
</dbReference>
<evidence type="ECO:0000313" key="1">
    <source>
        <dbReference type="EMBL" id="CDH54741.1"/>
    </source>
</evidence>
<name>A0A068S0H5_9FUNG</name>
<sequence length="113" mass="12409">MISSGYRQFGGHSEMKVSYGLIMSTTRNTCISLVSQAFDLWWSWLLGNWFQEHSAAHLSYGCVTSAAGNDGYVPFWCFQGLLTAQGIRRQVSPPSFGDSLVCIALDTCTSAIN</sequence>
<dbReference type="AlphaFoldDB" id="A0A068S0H5"/>
<proteinExistence type="predicted"/>
<comment type="caution">
    <text evidence="1">The sequence shown here is derived from an EMBL/GenBank/DDBJ whole genome shotgun (WGS) entry which is preliminary data.</text>
</comment>
<evidence type="ECO:0000313" key="2">
    <source>
        <dbReference type="Proteomes" id="UP000027586"/>
    </source>
</evidence>
<dbReference type="Proteomes" id="UP000027586">
    <property type="component" value="Unassembled WGS sequence"/>
</dbReference>
<keyword evidence="2" id="KW-1185">Reference proteome</keyword>
<gene>
    <name evidence="1" type="ORF">LCOR_05961.1</name>
</gene>